<dbReference type="PANTHER" id="PTHR24223">
    <property type="entry name" value="ATP-BINDING CASSETTE SUB-FAMILY C"/>
    <property type="match status" value="1"/>
</dbReference>
<feature type="transmembrane region" description="Helical" evidence="11">
    <location>
        <begin position="1128"/>
        <end position="1151"/>
    </location>
</feature>
<dbReference type="GO" id="GO:0005524">
    <property type="term" value="F:ATP binding"/>
    <property type="evidence" value="ECO:0007669"/>
    <property type="project" value="UniProtKB-KW"/>
</dbReference>
<keyword evidence="15" id="KW-1185">Reference proteome</keyword>
<feature type="transmembrane region" description="Helical" evidence="11">
    <location>
        <begin position="851"/>
        <end position="873"/>
    </location>
</feature>
<evidence type="ECO:0000259" key="13">
    <source>
        <dbReference type="PROSITE" id="PS50929"/>
    </source>
</evidence>
<accession>A0ABD3QI99</accession>
<dbReference type="PANTHER" id="PTHR24223:SF456">
    <property type="entry name" value="MULTIDRUG RESISTANCE-ASSOCIATED PROTEIN LETHAL(2)03659"/>
    <property type="match status" value="1"/>
</dbReference>
<evidence type="ECO:0000256" key="9">
    <source>
        <dbReference type="ARBA" id="ARBA00023136"/>
    </source>
</evidence>
<dbReference type="PROSITE" id="PS50929">
    <property type="entry name" value="ABC_TM1F"/>
    <property type="match status" value="2"/>
</dbReference>
<keyword evidence="7" id="KW-0067">ATP-binding</keyword>
<feature type="region of interest" description="Disordered" evidence="10">
    <location>
        <begin position="112"/>
        <end position="139"/>
    </location>
</feature>
<feature type="transmembrane region" description="Helical" evidence="11">
    <location>
        <begin position="1100"/>
        <end position="1122"/>
    </location>
</feature>
<feature type="domain" description="ABC transmembrane type-1" evidence="13">
    <location>
        <begin position="883"/>
        <end position="1159"/>
    </location>
</feature>
<keyword evidence="5" id="KW-0677">Repeat</keyword>
<evidence type="ECO:0008006" key="16">
    <source>
        <dbReference type="Google" id="ProtNLM"/>
    </source>
</evidence>
<feature type="transmembrane region" description="Helical" evidence="11">
    <location>
        <begin position="450"/>
        <end position="470"/>
    </location>
</feature>
<dbReference type="FunFam" id="1.20.1560.10:FF:000013">
    <property type="entry name" value="ABC transporter C family member 2"/>
    <property type="match status" value="1"/>
</dbReference>
<evidence type="ECO:0000256" key="3">
    <source>
        <dbReference type="ARBA" id="ARBA00022448"/>
    </source>
</evidence>
<evidence type="ECO:0000256" key="5">
    <source>
        <dbReference type="ARBA" id="ARBA00022737"/>
    </source>
</evidence>
<dbReference type="PROSITE" id="PS00211">
    <property type="entry name" value="ABC_TRANSPORTER_1"/>
    <property type="match status" value="2"/>
</dbReference>
<dbReference type="EMBL" id="JABMIG020000038">
    <property type="protein sequence ID" value="KAL3799546.1"/>
    <property type="molecule type" value="Genomic_DNA"/>
</dbReference>
<dbReference type="FunFam" id="3.40.50.300:FF:000838">
    <property type="entry name" value="ABC multidrug transporter (Eurofung)"/>
    <property type="match status" value="1"/>
</dbReference>
<keyword evidence="6" id="KW-0547">Nucleotide-binding</keyword>
<comment type="subcellular location">
    <subcellularLocation>
        <location evidence="1">Membrane</location>
        <topology evidence="1">Multi-pass membrane protein</topology>
    </subcellularLocation>
</comment>
<dbReference type="GO" id="GO:0016020">
    <property type="term" value="C:membrane"/>
    <property type="evidence" value="ECO:0007669"/>
    <property type="project" value="UniProtKB-SubCell"/>
</dbReference>
<dbReference type="Pfam" id="PF00005">
    <property type="entry name" value="ABC_tran"/>
    <property type="match status" value="2"/>
</dbReference>
<organism evidence="14 15">
    <name type="scientific">Cyclotella cryptica</name>
    <dbReference type="NCBI Taxonomy" id="29204"/>
    <lineage>
        <taxon>Eukaryota</taxon>
        <taxon>Sar</taxon>
        <taxon>Stramenopiles</taxon>
        <taxon>Ochrophyta</taxon>
        <taxon>Bacillariophyta</taxon>
        <taxon>Coscinodiscophyceae</taxon>
        <taxon>Thalassiosirophycidae</taxon>
        <taxon>Stephanodiscales</taxon>
        <taxon>Stephanodiscaceae</taxon>
        <taxon>Cyclotella</taxon>
    </lineage>
</organism>
<evidence type="ECO:0000256" key="10">
    <source>
        <dbReference type="SAM" id="MobiDB-lite"/>
    </source>
</evidence>
<dbReference type="CDD" id="cd18579">
    <property type="entry name" value="ABC_6TM_ABCC_D1"/>
    <property type="match status" value="1"/>
</dbReference>
<dbReference type="Gene3D" id="3.40.50.300">
    <property type="entry name" value="P-loop containing nucleotide triphosphate hydrolases"/>
    <property type="match status" value="2"/>
</dbReference>
<feature type="compositionally biased region" description="Basic residues" evidence="10">
    <location>
        <begin position="112"/>
        <end position="127"/>
    </location>
</feature>
<keyword evidence="8 11" id="KW-1133">Transmembrane helix</keyword>
<feature type="domain" description="ABC transmembrane type-1" evidence="13">
    <location>
        <begin position="200"/>
        <end position="482"/>
    </location>
</feature>
<dbReference type="Gene3D" id="1.20.1560.10">
    <property type="entry name" value="ABC transporter type 1, transmembrane domain"/>
    <property type="match status" value="2"/>
</dbReference>
<feature type="region of interest" description="Disordered" evidence="10">
    <location>
        <begin position="793"/>
        <end position="830"/>
    </location>
</feature>
<feature type="domain" description="ABC transporter" evidence="12">
    <location>
        <begin position="1196"/>
        <end position="1430"/>
    </location>
</feature>
<feature type="transmembrane region" description="Helical" evidence="11">
    <location>
        <begin position="340"/>
        <end position="358"/>
    </location>
</feature>
<evidence type="ECO:0000259" key="12">
    <source>
        <dbReference type="PROSITE" id="PS50893"/>
    </source>
</evidence>
<evidence type="ECO:0000256" key="11">
    <source>
        <dbReference type="SAM" id="Phobius"/>
    </source>
</evidence>
<dbReference type="InterPro" id="IPR027417">
    <property type="entry name" value="P-loop_NTPase"/>
</dbReference>
<keyword evidence="9 11" id="KW-0472">Membrane</keyword>
<feature type="transmembrane region" description="Helical" evidence="11">
    <location>
        <begin position="999"/>
        <end position="1028"/>
    </location>
</feature>
<dbReference type="InterPro" id="IPR017871">
    <property type="entry name" value="ABC_transporter-like_CS"/>
</dbReference>
<feature type="compositionally biased region" description="Acidic residues" evidence="10">
    <location>
        <begin position="17"/>
        <end position="28"/>
    </location>
</feature>
<proteinExistence type="inferred from homology"/>
<evidence type="ECO:0000256" key="4">
    <source>
        <dbReference type="ARBA" id="ARBA00022692"/>
    </source>
</evidence>
<evidence type="ECO:0000256" key="1">
    <source>
        <dbReference type="ARBA" id="ARBA00004141"/>
    </source>
</evidence>
<dbReference type="InterPro" id="IPR044726">
    <property type="entry name" value="ABCC_6TM_D2"/>
</dbReference>
<dbReference type="InterPro" id="IPR003593">
    <property type="entry name" value="AAA+_ATPase"/>
</dbReference>
<keyword evidence="4 11" id="KW-0812">Transmembrane</keyword>
<dbReference type="InterPro" id="IPR050173">
    <property type="entry name" value="ABC_transporter_C-like"/>
</dbReference>
<gene>
    <name evidence="14" type="ORF">HJC23_008673</name>
</gene>
<dbReference type="CDD" id="cd03250">
    <property type="entry name" value="ABCC_MRP_domain1"/>
    <property type="match status" value="1"/>
</dbReference>
<sequence>MTIETTKSSSSVSSSDGDPELIMFDDDSAINADESVSPCEAPIKRTSSTARPKPWPEDRADFDDDALASPAGPGLLRYCRYVVSSPGRFLRSQHNALLYSYMSPVLRHGANNHKQRKAMQRRDKKTRADHAVSSSEAGQPELIKEMSKADLYTVPRSMEAQHLADLFWSSRERQNPASPPSAYSFLKILWVVAKPTYLPGGCWQFLTVICQCSLPLLVRRVLLHLQDHPYESFRRQGLALAFAIFAVSLIQGISDERQKFLSFQTGITLRSAVVSAAHAHLLNMTPTGRAGLTSGEITNLVAVDAQKLFELAQEGHYAWSCPLAMVIVSVLLLLELGPAAIVGIGVMFVIVPIVQAIVRKMMTIRKARVTAADKRIEIISSMLQGIRFTKLNRYEERFHERVMDVRTQEVHFLRTELFYLSLTLFATVVSPVLATVLTFITYTLIDEDNIMTTSLTFTSLFLFAALRFPINYAGKFMGKAAQGFQACHRFSVFFARESMRDGGLMPALGSGVVTPFQDTCDTTSASASTEERYRYVPKHVMDVKRDSLSPLINVNASFCVGDSPEASFTVSDVSMTVRRSHIMCVVGPVASGKSTLVQGLIGEILPLPTKSQDPVFEVNGKVSYASQVPFILNATVRDNILFGEPFVKERYDRVLEACCLEADIAQFHSGDMTEIGERGVTMSGGQKQRLSLARVAYSQPDVAILDDPLSALDAGTGKKVFERLFKPHGTGLFSNTAVVLVTHASHFLNRVDSILVLVNGKSVFVGEWGDLASCHPTDPNELDAIESIRSSVQEDHSGDSHGDDNNSSSKVDESSPDSTVHAKLRTESDSEKGRIMTVEERKFGLSQMSTWISWFSYAGGWMFFIGVVVTMIMDRYFYVAIELWLAVWTQGADEPVYKLGRWYSPQTDGLNAQIEYIVTLLIIITISMVSTLLRTNWLIQGGARSASRLFSAMLSRLLYAPMDFFDTTPVGRLMNRFTYDTETLDVTLTMNMTVLMTSLGWILTGVILMAIILPWQLVPIMFVSVAYWTLVLHYRKSAVDLQRLDATSRSPVQAQLGEVIDGTSTIRTFGKSLYFSSLFRKALNENSGMMMNFMAAHRWLSVRIQLLGACTVLFAVAFVASFNDILQISPGIAAILIVWSANFTIALSFFVQGISESEASMTSLERAIAMTEISQEESRLLECMPVDAAWPSKGDISFEEVRLRYRPGLPLSLDGLSFCLKSGQRCGVVGRTGAGKSTLAAALFRLVELEGGKITLDGVNLSKIRLADVRGRRNGMAIIPQEPVLFPGTLKRCLDPFGDFSDEEVMDALNAVRGASRGLSNLETVVEEGGRNFSVGERQLICLGRAMLAKPKLLFLDEATASVDGETDALIQKMLRSRFVGTTLITIAHRLNTIMDYDCILVMSDGKAAEFGTPAELLSNDDGIFSELVESTGKESSAALRSIVFST</sequence>
<dbReference type="InterPro" id="IPR044746">
    <property type="entry name" value="ABCC_6TM_D1"/>
</dbReference>
<feature type="transmembrane region" description="Helical" evidence="11">
    <location>
        <begin position="417"/>
        <end position="444"/>
    </location>
</feature>
<evidence type="ECO:0000256" key="8">
    <source>
        <dbReference type="ARBA" id="ARBA00022989"/>
    </source>
</evidence>
<keyword evidence="3" id="KW-0813">Transport</keyword>
<feature type="compositionally biased region" description="Basic and acidic residues" evidence="10">
    <location>
        <begin position="793"/>
        <end position="804"/>
    </location>
</feature>
<protein>
    <recommendedName>
        <fullName evidence="16">ATP-dependent transporter ycf16</fullName>
    </recommendedName>
</protein>
<feature type="region of interest" description="Disordered" evidence="10">
    <location>
        <begin position="1"/>
        <end position="64"/>
    </location>
</feature>
<evidence type="ECO:0000256" key="7">
    <source>
        <dbReference type="ARBA" id="ARBA00022840"/>
    </source>
</evidence>
<dbReference type="CDD" id="cd03244">
    <property type="entry name" value="ABCC_MRP_domain2"/>
    <property type="match status" value="1"/>
</dbReference>
<dbReference type="Proteomes" id="UP001516023">
    <property type="component" value="Unassembled WGS sequence"/>
</dbReference>
<feature type="domain" description="ABC transporter" evidence="12">
    <location>
        <begin position="543"/>
        <end position="784"/>
    </location>
</feature>
<evidence type="ECO:0000256" key="6">
    <source>
        <dbReference type="ARBA" id="ARBA00022741"/>
    </source>
</evidence>
<dbReference type="InterPro" id="IPR003439">
    <property type="entry name" value="ABC_transporter-like_ATP-bd"/>
</dbReference>
<evidence type="ECO:0000313" key="15">
    <source>
        <dbReference type="Proteomes" id="UP001516023"/>
    </source>
</evidence>
<dbReference type="SUPFAM" id="SSF52540">
    <property type="entry name" value="P-loop containing nucleoside triphosphate hydrolases"/>
    <property type="match status" value="2"/>
</dbReference>
<feature type="transmembrane region" description="Helical" evidence="11">
    <location>
        <begin position="914"/>
        <end position="933"/>
    </location>
</feature>
<comment type="caution">
    <text evidence="14">The sequence shown here is derived from an EMBL/GenBank/DDBJ whole genome shotgun (WGS) entry which is preliminary data.</text>
</comment>
<reference evidence="14 15" key="1">
    <citation type="journal article" date="2020" name="G3 (Bethesda)">
        <title>Improved Reference Genome for Cyclotella cryptica CCMP332, a Model for Cell Wall Morphogenesis, Salinity Adaptation, and Lipid Production in Diatoms (Bacillariophyta).</title>
        <authorList>
            <person name="Roberts W.R."/>
            <person name="Downey K.M."/>
            <person name="Ruck E.C."/>
            <person name="Traller J.C."/>
            <person name="Alverson A.J."/>
        </authorList>
    </citation>
    <scope>NUCLEOTIDE SEQUENCE [LARGE SCALE GENOMIC DNA]</scope>
    <source>
        <strain evidence="14 15">CCMP332</strain>
    </source>
</reference>
<evidence type="ECO:0000313" key="14">
    <source>
        <dbReference type="EMBL" id="KAL3799546.1"/>
    </source>
</evidence>
<dbReference type="InterPro" id="IPR011527">
    <property type="entry name" value="ABC1_TM_dom"/>
</dbReference>
<dbReference type="FunFam" id="1.20.1560.10:FF:000082">
    <property type="entry name" value="ABC transporter, multidrug resistance associated protein"/>
    <property type="match status" value="1"/>
</dbReference>
<dbReference type="CDD" id="cd18580">
    <property type="entry name" value="ABC_6TM_ABCC_D2"/>
    <property type="match status" value="1"/>
</dbReference>
<comment type="similarity">
    <text evidence="2">Belongs to the ABC transporter superfamily. ABCC family. Conjugate transporter (TC 3.A.1.208) subfamily.</text>
</comment>
<dbReference type="PROSITE" id="PS50893">
    <property type="entry name" value="ABC_TRANSPORTER_2"/>
    <property type="match status" value="2"/>
</dbReference>
<dbReference type="InterPro" id="IPR036640">
    <property type="entry name" value="ABC1_TM_sf"/>
</dbReference>
<name>A0ABD3QI99_9STRA</name>
<dbReference type="Pfam" id="PF00664">
    <property type="entry name" value="ABC_membrane"/>
    <property type="match status" value="2"/>
</dbReference>
<dbReference type="SMART" id="SM00382">
    <property type="entry name" value="AAA"/>
    <property type="match status" value="2"/>
</dbReference>
<evidence type="ECO:0000256" key="2">
    <source>
        <dbReference type="ARBA" id="ARBA00009726"/>
    </source>
</evidence>
<dbReference type="SUPFAM" id="SSF90123">
    <property type="entry name" value="ABC transporter transmembrane region"/>
    <property type="match status" value="2"/>
</dbReference>